<organism evidence="3">
    <name type="scientific">marine sediment metagenome</name>
    <dbReference type="NCBI Taxonomy" id="412755"/>
    <lineage>
        <taxon>unclassified sequences</taxon>
        <taxon>metagenomes</taxon>
        <taxon>ecological metagenomes</taxon>
    </lineage>
</organism>
<evidence type="ECO:0000313" key="3">
    <source>
        <dbReference type="EMBL" id="KKL86056.1"/>
    </source>
</evidence>
<dbReference type="Pfam" id="PF00176">
    <property type="entry name" value="SNF2-rel_dom"/>
    <property type="match status" value="1"/>
</dbReference>
<feature type="non-terminal residue" evidence="3">
    <location>
        <position position="499"/>
    </location>
</feature>
<dbReference type="Pfam" id="PF00271">
    <property type="entry name" value="Helicase_C"/>
    <property type="match status" value="1"/>
</dbReference>
<sequence>MKSSPLYPYMERVDNFTKDKPQIGMFVFYGGGKTYMSLKWLERLYEAQRPIFPVLVITMGTLINQWGTEITKHCSRKFSLIQGNTNNRLKALESYAEIYVLNYDIIRSPKVRYALEHLHFRTVIADESVMLKEARTARFKAWRKILKATPFRALLTAKPIMEYTTDIWAQMLFLDGGRTLGTSFWAFRYKYFDPGPPWDPYKWTLKEGAGETIAKLLNHTCIQIKQEEIADQLPPRIPNPVYFKMPSATQKLYKELNDEFAVTLPSGHKYETKWAMGKASKMHQLCQGFMYLSAWKDRWVYDVGVHAILNGTCYICNEKHRSSLDNKPPYAVCWTRTEANWEDIDHVKLNWLEENLSLIVDSGPVLVWSCFKAMQYRIAKLLGKMGMHFGCIRSKLTQQERTAVVNGFNSGSYDILLLAQQVAAPGLNLQRANHAIFTCTDFKAALRENAEMRCLRLGSEIHECITYTDLLMENSIDTIVQEAIRDKLDVAEQVLKYLQ</sequence>
<proteinExistence type="predicted"/>
<dbReference type="InterPro" id="IPR000330">
    <property type="entry name" value="SNF2_N"/>
</dbReference>
<evidence type="ECO:0000256" key="1">
    <source>
        <dbReference type="ARBA" id="ARBA00022801"/>
    </source>
</evidence>
<dbReference type="InterPro" id="IPR049730">
    <property type="entry name" value="SNF2/RAD54-like_C"/>
</dbReference>
<dbReference type="PANTHER" id="PTHR10799">
    <property type="entry name" value="SNF2/RAD54 HELICASE FAMILY"/>
    <property type="match status" value="1"/>
</dbReference>
<dbReference type="SUPFAM" id="SSF52540">
    <property type="entry name" value="P-loop containing nucleoside triphosphate hydrolases"/>
    <property type="match status" value="2"/>
</dbReference>
<dbReference type="SMART" id="SM00490">
    <property type="entry name" value="HELICc"/>
    <property type="match status" value="1"/>
</dbReference>
<dbReference type="AlphaFoldDB" id="A0A0F9G6J4"/>
<feature type="domain" description="Helicase C-terminal" evidence="2">
    <location>
        <begin position="351"/>
        <end position="496"/>
    </location>
</feature>
<dbReference type="Gene3D" id="3.40.50.300">
    <property type="entry name" value="P-loop containing nucleotide triphosphate hydrolases"/>
    <property type="match status" value="1"/>
</dbReference>
<dbReference type="InterPro" id="IPR038718">
    <property type="entry name" value="SNF2-like_sf"/>
</dbReference>
<name>A0A0F9G6J4_9ZZZZ</name>
<evidence type="ECO:0000259" key="2">
    <source>
        <dbReference type="PROSITE" id="PS51194"/>
    </source>
</evidence>
<dbReference type="Gene3D" id="3.40.50.10810">
    <property type="entry name" value="Tandem AAA-ATPase domain"/>
    <property type="match status" value="1"/>
</dbReference>
<dbReference type="GO" id="GO:0005524">
    <property type="term" value="F:ATP binding"/>
    <property type="evidence" value="ECO:0007669"/>
    <property type="project" value="InterPro"/>
</dbReference>
<dbReference type="EMBL" id="LAZR01021227">
    <property type="protein sequence ID" value="KKL86056.1"/>
    <property type="molecule type" value="Genomic_DNA"/>
</dbReference>
<comment type="caution">
    <text evidence="3">The sequence shown here is derived from an EMBL/GenBank/DDBJ whole genome shotgun (WGS) entry which is preliminary data.</text>
</comment>
<accession>A0A0F9G6J4</accession>
<gene>
    <name evidence="3" type="ORF">LCGC14_1948570</name>
</gene>
<dbReference type="CDD" id="cd18793">
    <property type="entry name" value="SF2_C_SNF"/>
    <property type="match status" value="1"/>
</dbReference>
<dbReference type="PROSITE" id="PS51194">
    <property type="entry name" value="HELICASE_CTER"/>
    <property type="match status" value="1"/>
</dbReference>
<dbReference type="InterPro" id="IPR027417">
    <property type="entry name" value="P-loop_NTPase"/>
</dbReference>
<reference evidence="3" key="1">
    <citation type="journal article" date="2015" name="Nature">
        <title>Complex archaea that bridge the gap between prokaryotes and eukaryotes.</title>
        <authorList>
            <person name="Spang A."/>
            <person name="Saw J.H."/>
            <person name="Jorgensen S.L."/>
            <person name="Zaremba-Niedzwiedzka K."/>
            <person name="Martijn J."/>
            <person name="Lind A.E."/>
            <person name="van Eijk R."/>
            <person name="Schleper C."/>
            <person name="Guy L."/>
            <person name="Ettema T.J."/>
        </authorList>
    </citation>
    <scope>NUCLEOTIDE SEQUENCE</scope>
</reference>
<keyword evidence="1" id="KW-0378">Hydrolase</keyword>
<protein>
    <recommendedName>
        <fullName evidence="2">Helicase C-terminal domain-containing protein</fullName>
    </recommendedName>
</protein>
<dbReference type="InterPro" id="IPR001650">
    <property type="entry name" value="Helicase_C-like"/>
</dbReference>
<dbReference type="GO" id="GO:0016787">
    <property type="term" value="F:hydrolase activity"/>
    <property type="evidence" value="ECO:0007669"/>
    <property type="project" value="UniProtKB-KW"/>
</dbReference>